<gene>
    <name evidence="1" type="ORF">N0V87_003665</name>
</gene>
<evidence type="ECO:0000313" key="2">
    <source>
        <dbReference type="Proteomes" id="UP001140562"/>
    </source>
</evidence>
<name>A0A9W9C2H0_9PLEO</name>
<evidence type="ECO:0000313" key="1">
    <source>
        <dbReference type="EMBL" id="KAJ4338750.1"/>
    </source>
</evidence>
<dbReference type="EMBL" id="JAPEUV010000027">
    <property type="protein sequence ID" value="KAJ4338750.1"/>
    <property type="molecule type" value="Genomic_DNA"/>
</dbReference>
<protein>
    <submittedName>
        <fullName evidence="1">Uncharacterized protein</fullName>
    </submittedName>
</protein>
<proteinExistence type="predicted"/>
<organism evidence="1 2">
    <name type="scientific">Didymella glomerata</name>
    <dbReference type="NCBI Taxonomy" id="749621"/>
    <lineage>
        <taxon>Eukaryota</taxon>
        <taxon>Fungi</taxon>
        <taxon>Dikarya</taxon>
        <taxon>Ascomycota</taxon>
        <taxon>Pezizomycotina</taxon>
        <taxon>Dothideomycetes</taxon>
        <taxon>Pleosporomycetidae</taxon>
        <taxon>Pleosporales</taxon>
        <taxon>Pleosporineae</taxon>
        <taxon>Didymellaceae</taxon>
        <taxon>Didymella</taxon>
    </lineage>
</organism>
<accession>A0A9W9C2H0</accession>
<dbReference type="AlphaFoldDB" id="A0A9W9C2H0"/>
<reference evidence="1" key="1">
    <citation type="submission" date="2022-10" db="EMBL/GenBank/DDBJ databases">
        <title>Tapping the CABI collections for fungal endophytes: first genome assemblies for Collariella, Neodidymelliopsis, Ascochyta clinopodiicola, Didymella pomorum, Didymosphaeria variabile, Neocosmospora piperis and Neocucurbitaria cava.</title>
        <authorList>
            <person name="Hill R."/>
        </authorList>
    </citation>
    <scope>NUCLEOTIDE SEQUENCE</scope>
    <source>
        <strain evidence="1">IMI 360193</strain>
    </source>
</reference>
<dbReference type="Proteomes" id="UP001140562">
    <property type="component" value="Unassembled WGS sequence"/>
</dbReference>
<comment type="caution">
    <text evidence="1">The sequence shown here is derived from an EMBL/GenBank/DDBJ whole genome shotgun (WGS) entry which is preliminary data.</text>
</comment>
<dbReference type="OrthoDB" id="3231004at2759"/>
<keyword evidence="2" id="KW-1185">Reference proteome</keyword>
<sequence>MADGALAYLAVAYENGLLVEKGASRDKARINSASIEHGTRKPKEKETVRTQILRLRLLTNRGRALIARALQSKPGDKGSVIRDGVEYENVKVTYVDMPFNSGSIIGFYGKSDDSAEGKIQRLGLIWCNMPALTAADAEVPFADTGDTVDSEDFALLQKDQTAGTKPL</sequence>